<organism evidence="2 3">
    <name type="scientific">Trichonephila clavipes</name>
    <name type="common">Golden silk orbweaver</name>
    <name type="synonym">Nephila clavipes</name>
    <dbReference type="NCBI Taxonomy" id="2585209"/>
    <lineage>
        <taxon>Eukaryota</taxon>
        <taxon>Metazoa</taxon>
        <taxon>Ecdysozoa</taxon>
        <taxon>Arthropoda</taxon>
        <taxon>Chelicerata</taxon>
        <taxon>Arachnida</taxon>
        <taxon>Araneae</taxon>
        <taxon>Araneomorphae</taxon>
        <taxon>Entelegynae</taxon>
        <taxon>Araneoidea</taxon>
        <taxon>Nephilidae</taxon>
        <taxon>Trichonephila</taxon>
    </lineage>
</organism>
<sequence length="234" mass="26554">MKQVTHLRPEKDPEREEELQKRKEGKTLGYTSNNKAERAEELRCYSRAFGDEPRHFEHWSRATPELSRLSPNFHTTPTEGRLIFGNFNVHRTPTRYNSVLNNQHGQTNAITLCSEKYRFGTQHDDCDGASDDPPCRGADQCVKSAEAQTLSFPNIARLNCDEQASSAVPGSLLAILLQDTRQRSANQFSAGLELGHKAMAQQKYHWARVRDRKPSATEIATGESEYMRLAVKHK</sequence>
<reference evidence="2" key="1">
    <citation type="submission" date="2020-08" db="EMBL/GenBank/DDBJ databases">
        <title>Multicomponent nature underlies the extraordinary mechanical properties of spider dragline silk.</title>
        <authorList>
            <person name="Kono N."/>
            <person name="Nakamura H."/>
            <person name="Mori M."/>
            <person name="Yoshida Y."/>
            <person name="Ohtoshi R."/>
            <person name="Malay A.D."/>
            <person name="Moran D.A.P."/>
            <person name="Tomita M."/>
            <person name="Numata K."/>
            <person name="Arakawa K."/>
        </authorList>
    </citation>
    <scope>NUCLEOTIDE SEQUENCE</scope>
</reference>
<dbReference type="AlphaFoldDB" id="A0A8X7BA96"/>
<feature type="region of interest" description="Disordered" evidence="1">
    <location>
        <begin position="1"/>
        <end position="37"/>
    </location>
</feature>
<evidence type="ECO:0000313" key="2">
    <source>
        <dbReference type="EMBL" id="GFY24886.1"/>
    </source>
</evidence>
<feature type="compositionally biased region" description="Basic and acidic residues" evidence="1">
    <location>
        <begin position="7"/>
        <end position="26"/>
    </location>
</feature>
<dbReference type="EMBL" id="BMAU01021370">
    <property type="protein sequence ID" value="GFY24886.1"/>
    <property type="molecule type" value="Genomic_DNA"/>
</dbReference>
<evidence type="ECO:0000313" key="3">
    <source>
        <dbReference type="Proteomes" id="UP000887159"/>
    </source>
</evidence>
<accession>A0A8X7BA96</accession>
<keyword evidence="3" id="KW-1185">Reference proteome</keyword>
<gene>
    <name evidence="2" type="ORF">TNCV_2690771</name>
</gene>
<evidence type="ECO:0000256" key="1">
    <source>
        <dbReference type="SAM" id="MobiDB-lite"/>
    </source>
</evidence>
<protein>
    <submittedName>
        <fullName evidence="2">Uncharacterized protein</fullName>
    </submittedName>
</protein>
<proteinExistence type="predicted"/>
<comment type="caution">
    <text evidence="2">The sequence shown here is derived from an EMBL/GenBank/DDBJ whole genome shotgun (WGS) entry which is preliminary data.</text>
</comment>
<dbReference type="Proteomes" id="UP000887159">
    <property type="component" value="Unassembled WGS sequence"/>
</dbReference>
<name>A0A8X7BA96_TRICX</name>